<keyword evidence="3" id="KW-1133">Transmembrane helix</keyword>
<reference evidence="5" key="1">
    <citation type="journal article" date="2019" name="Int. J. Syst. Evol. Microbiol.">
        <title>The Global Catalogue of Microorganisms (GCM) 10K type strain sequencing project: providing services to taxonomists for standard genome sequencing and annotation.</title>
        <authorList>
            <consortium name="The Broad Institute Genomics Platform"/>
            <consortium name="The Broad Institute Genome Sequencing Center for Infectious Disease"/>
            <person name="Wu L."/>
            <person name="Ma J."/>
        </authorList>
    </citation>
    <scope>NUCLEOTIDE SEQUENCE [LARGE SCALE GENOMIC DNA]</scope>
    <source>
        <strain evidence="5">KCTC 42964</strain>
    </source>
</reference>
<name>A0ABV7KY86_9PROT</name>
<gene>
    <name evidence="4" type="ORF">ACFOGJ_09000</name>
</gene>
<evidence type="ECO:0000256" key="1">
    <source>
        <dbReference type="SAM" id="Coils"/>
    </source>
</evidence>
<dbReference type="RefSeq" id="WP_379899531.1">
    <property type="nucleotide sequence ID" value="NZ_JBHRTR010000022.1"/>
</dbReference>
<evidence type="ECO:0000313" key="4">
    <source>
        <dbReference type="EMBL" id="MFC3227365.1"/>
    </source>
</evidence>
<protein>
    <submittedName>
        <fullName evidence="4">Uncharacterized protein</fullName>
    </submittedName>
</protein>
<accession>A0ABV7KY86</accession>
<dbReference type="Proteomes" id="UP001595528">
    <property type="component" value="Unassembled WGS sequence"/>
</dbReference>
<evidence type="ECO:0000256" key="3">
    <source>
        <dbReference type="SAM" id="Phobius"/>
    </source>
</evidence>
<keyword evidence="3" id="KW-0812">Transmembrane</keyword>
<dbReference type="EMBL" id="JBHRTR010000022">
    <property type="protein sequence ID" value="MFC3227365.1"/>
    <property type="molecule type" value="Genomic_DNA"/>
</dbReference>
<proteinExistence type="predicted"/>
<feature type="transmembrane region" description="Helical" evidence="3">
    <location>
        <begin position="69"/>
        <end position="98"/>
    </location>
</feature>
<organism evidence="4 5">
    <name type="scientific">Marinibaculum pumilum</name>
    <dbReference type="NCBI Taxonomy" id="1766165"/>
    <lineage>
        <taxon>Bacteria</taxon>
        <taxon>Pseudomonadati</taxon>
        <taxon>Pseudomonadota</taxon>
        <taxon>Alphaproteobacteria</taxon>
        <taxon>Rhodospirillales</taxon>
        <taxon>Rhodospirillaceae</taxon>
        <taxon>Marinibaculum</taxon>
    </lineage>
</organism>
<keyword evidence="1" id="KW-0175">Coiled coil</keyword>
<sequence>MTVDQFPPDRIFRDQPLRTGGPGGTYNDMERVAALEAHMEHVRDDVRDIKDALTRIEDKLGDKASSREVANWSLAGIGIGLALFAATIGVIAIAVTVWGPTP</sequence>
<feature type="region of interest" description="Disordered" evidence="2">
    <location>
        <begin position="1"/>
        <end position="25"/>
    </location>
</feature>
<keyword evidence="3" id="KW-0472">Membrane</keyword>
<evidence type="ECO:0000313" key="5">
    <source>
        <dbReference type="Proteomes" id="UP001595528"/>
    </source>
</evidence>
<comment type="caution">
    <text evidence="4">The sequence shown here is derived from an EMBL/GenBank/DDBJ whole genome shotgun (WGS) entry which is preliminary data.</text>
</comment>
<feature type="coiled-coil region" evidence="1">
    <location>
        <begin position="32"/>
        <end position="59"/>
    </location>
</feature>
<evidence type="ECO:0000256" key="2">
    <source>
        <dbReference type="SAM" id="MobiDB-lite"/>
    </source>
</evidence>
<keyword evidence="5" id="KW-1185">Reference proteome</keyword>